<dbReference type="Pfam" id="PF13472">
    <property type="entry name" value="Lipase_GDSL_2"/>
    <property type="match status" value="1"/>
</dbReference>
<comment type="caution">
    <text evidence="3">The sequence shown here is derived from an EMBL/GenBank/DDBJ whole genome shotgun (WGS) entry which is preliminary data.</text>
</comment>
<evidence type="ECO:0000313" key="3">
    <source>
        <dbReference type="EMBL" id="MTE17615.1"/>
    </source>
</evidence>
<dbReference type="InterPro" id="IPR013830">
    <property type="entry name" value="SGNH_hydro"/>
</dbReference>
<gene>
    <name evidence="3" type="ORF">F0L17_00375</name>
</gene>
<accession>A0A6G2B5R9</accession>
<dbReference type="PANTHER" id="PTHR30383">
    <property type="entry name" value="THIOESTERASE 1/PROTEASE 1/LYSOPHOSPHOLIPASE L1"/>
    <property type="match status" value="1"/>
</dbReference>
<dbReference type="OrthoDB" id="468550at2"/>
<dbReference type="SUPFAM" id="SSF56219">
    <property type="entry name" value="DNase I-like"/>
    <property type="match status" value="1"/>
</dbReference>
<evidence type="ECO:0000313" key="4">
    <source>
        <dbReference type="Proteomes" id="UP000473014"/>
    </source>
</evidence>
<dbReference type="PANTHER" id="PTHR30383:SF5">
    <property type="entry name" value="SGNH HYDROLASE-TYPE ESTERASE DOMAIN-CONTAINING PROTEIN"/>
    <property type="match status" value="1"/>
</dbReference>
<sequence>MTTRTAHAAPADSHYVATWNLQGSNHSSENKWNTGVAQMMTAYRLVALQEAGTVPDSANHVRDHTITSPNGRQWTVEEYTWGGTSTRPGSYVYWLQTDPNGNRVNLALVSATRAEQVDVVEGPYRPALGIRIGTGYYFSIHGSSGNGGGDVPTLLGTIDSAVARHGQNDGRTYQWFALGDYNREPQDGGLGYVVCPPAAPTHPATNPTRYLDFMVRDSGVQLTGHVLAVHLSDHLAVRFSFPPTTSSHQLAERNLRVMPLGDSITYGIGSPTTSGYRAPLWEKLHGRAKSLDFVGSQQSGQLPDRDNEGHSGAMISQIAGAANSSVPLMRPNVVTLHAGTNDMDRGDPAAAPDRLDGLIGQILDDAPDTTVLVATLVPSRNETTQARITGFNKEIRALVAERQGAGQRVGLVDMRAVTTADLADYLHPNDTGYAKMADAFHRGIAAAVHDGWVKEPAGGGNGGCSDTSNRWEERKKIAQGGIHAPARDEIRFADIDGDGRDDYLVVNHETGAVDAWLNRGGDRNGIPGWEERGQIAQGGIHDPERDEIRFADVDGDGRDDYLVMDYKTGAVDAWLNRGGDRNGIPGWEERGQIAQGGIHRSGHDIVRFADVDGDGRDDYLVVNHETGAVDAWLNRGGDRNGIPGWEERGQIAQGGIHDPERDVIRFADIDCDPRDDYLVVNHETGAVDAWLNRGGDRNGIPGWEERGQIASGIGGSGPEFADLDGDGRDDYLQVDPMTGAVDAWLNRGGDPA</sequence>
<dbReference type="Gene3D" id="2.130.10.130">
    <property type="entry name" value="Integrin alpha, N-terminal"/>
    <property type="match status" value="1"/>
</dbReference>
<dbReference type="SUPFAM" id="SSF52266">
    <property type="entry name" value="SGNH hydrolase"/>
    <property type="match status" value="1"/>
</dbReference>
<dbReference type="RefSeq" id="WP_155069228.1">
    <property type="nucleotide sequence ID" value="NZ_WIXO01000001.1"/>
</dbReference>
<dbReference type="SUPFAM" id="SSF69318">
    <property type="entry name" value="Integrin alpha N-terminal domain"/>
    <property type="match status" value="1"/>
</dbReference>
<protein>
    <recommendedName>
        <fullName evidence="2">SGNH hydrolase-type esterase domain-containing protein</fullName>
    </recommendedName>
</protein>
<dbReference type="Gene3D" id="3.40.50.1110">
    <property type="entry name" value="SGNH hydrolase"/>
    <property type="match status" value="1"/>
</dbReference>
<dbReference type="InterPro" id="IPR003539">
    <property type="entry name" value="CD_toxinB"/>
</dbReference>
<dbReference type="GO" id="GO:0004622">
    <property type="term" value="F:phosphatidylcholine lysophospholipase activity"/>
    <property type="evidence" value="ECO:0007669"/>
    <property type="project" value="TreeGrafter"/>
</dbReference>
<dbReference type="EMBL" id="WIXO01000001">
    <property type="protein sequence ID" value="MTE17615.1"/>
    <property type="molecule type" value="Genomic_DNA"/>
</dbReference>
<dbReference type="AlphaFoldDB" id="A0A6G2B5R9"/>
<feature type="domain" description="SGNH hydrolase-type esterase" evidence="2">
    <location>
        <begin position="260"/>
        <end position="434"/>
    </location>
</feature>
<name>A0A6G2B5R9_9ACTN</name>
<dbReference type="Pfam" id="PF13517">
    <property type="entry name" value="FG-GAP_3"/>
    <property type="match status" value="1"/>
</dbReference>
<dbReference type="InterPro" id="IPR028994">
    <property type="entry name" value="Integrin_alpha_N"/>
</dbReference>
<dbReference type="Gene3D" id="3.60.10.10">
    <property type="entry name" value="Endonuclease/exonuclease/phosphatase"/>
    <property type="match status" value="1"/>
</dbReference>
<keyword evidence="4" id="KW-1185">Reference proteome</keyword>
<proteinExistence type="predicted"/>
<dbReference type="CDD" id="cd01833">
    <property type="entry name" value="XynB_like"/>
    <property type="match status" value="1"/>
</dbReference>
<evidence type="ECO:0000256" key="1">
    <source>
        <dbReference type="ARBA" id="ARBA00022729"/>
    </source>
</evidence>
<dbReference type="InterPro" id="IPR051532">
    <property type="entry name" value="Ester_Hydrolysis_Enzymes"/>
</dbReference>
<organism evidence="3 4">
    <name type="scientific">Streptomyces taklimakanensis</name>
    <dbReference type="NCBI Taxonomy" id="2569853"/>
    <lineage>
        <taxon>Bacteria</taxon>
        <taxon>Bacillati</taxon>
        <taxon>Actinomycetota</taxon>
        <taxon>Actinomycetes</taxon>
        <taxon>Kitasatosporales</taxon>
        <taxon>Streptomycetaceae</taxon>
        <taxon>Streptomyces</taxon>
    </lineage>
</organism>
<dbReference type="InterPro" id="IPR013517">
    <property type="entry name" value="FG-GAP"/>
</dbReference>
<reference evidence="3 4" key="1">
    <citation type="submission" date="2019-11" db="EMBL/GenBank/DDBJ databases">
        <authorList>
            <person name="Yuan L."/>
        </authorList>
    </citation>
    <scope>NUCLEOTIDE SEQUENCE [LARGE SCALE GENOMIC DNA]</scope>
    <source>
        <strain evidence="3 4">TRM43335</strain>
    </source>
</reference>
<dbReference type="InterPro" id="IPR036691">
    <property type="entry name" value="Endo/exonu/phosph_ase_sf"/>
</dbReference>
<keyword evidence="1" id="KW-0732">Signal</keyword>
<dbReference type="Proteomes" id="UP000473014">
    <property type="component" value="Unassembled WGS sequence"/>
</dbReference>
<dbReference type="InterPro" id="IPR036514">
    <property type="entry name" value="SGNH_hydro_sf"/>
</dbReference>
<dbReference type="PRINTS" id="PR01388">
    <property type="entry name" value="CDTOXINB"/>
</dbReference>
<evidence type="ECO:0000259" key="2">
    <source>
        <dbReference type="Pfam" id="PF13472"/>
    </source>
</evidence>